<accession>A0A1B6FVK3</accession>
<evidence type="ECO:0000313" key="3">
    <source>
        <dbReference type="EMBL" id="JAS54228.1"/>
    </source>
</evidence>
<dbReference type="GO" id="GO:0016787">
    <property type="term" value="F:hydrolase activity"/>
    <property type="evidence" value="ECO:0007669"/>
    <property type="project" value="UniProtKB-KW"/>
</dbReference>
<reference evidence="3" key="1">
    <citation type="submission" date="2015-11" db="EMBL/GenBank/DDBJ databases">
        <title>De novo transcriptome assembly of four potential Pierce s Disease insect vectors from Arizona vineyards.</title>
        <authorList>
            <person name="Tassone E.E."/>
        </authorList>
    </citation>
    <scope>NUCLEOTIDE SEQUENCE</scope>
</reference>
<evidence type="ECO:0000259" key="2">
    <source>
        <dbReference type="Pfam" id="PF00077"/>
    </source>
</evidence>
<sequence length="153" mass="17359">KHNYLEGVDDSNQVSEDTEQFVDDVANLFRMNERVTDRVRVDPIKLDLIVNGKSLTFEVDTGASVSVCSEEYYNSHFQMCKLEPSELTLSSYTDQPITPVGKIKVEVNYNKVNKVMDLYVIKSGAHPLIGREWLSALGFEISFKNNDSLFELS</sequence>
<dbReference type="AlphaFoldDB" id="A0A1B6FVK3"/>
<proteinExistence type="predicted"/>
<dbReference type="EMBL" id="GECZ01015541">
    <property type="protein sequence ID" value="JAS54228.1"/>
    <property type="molecule type" value="Transcribed_RNA"/>
</dbReference>
<feature type="non-terminal residue" evidence="3">
    <location>
        <position position="1"/>
    </location>
</feature>
<protein>
    <recommendedName>
        <fullName evidence="2">Retropepsins domain-containing protein</fullName>
    </recommendedName>
</protein>
<dbReference type="Gene3D" id="2.40.70.10">
    <property type="entry name" value="Acid Proteases"/>
    <property type="match status" value="1"/>
</dbReference>
<name>A0A1B6FVK3_9HEMI</name>
<dbReference type="Pfam" id="PF00077">
    <property type="entry name" value="RVP"/>
    <property type="match status" value="1"/>
</dbReference>
<dbReference type="InterPro" id="IPR021109">
    <property type="entry name" value="Peptidase_aspartic_dom_sf"/>
</dbReference>
<keyword evidence="1" id="KW-0378">Hydrolase</keyword>
<dbReference type="SUPFAM" id="SSF50630">
    <property type="entry name" value="Acid proteases"/>
    <property type="match status" value="1"/>
</dbReference>
<gene>
    <name evidence="3" type="ORF">g.8211</name>
</gene>
<feature type="non-terminal residue" evidence="3">
    <location>
        <position position="153"/>
    </location>
</feature>
<feature type="domain" description="Retropepsins" evidence="2">
    <location>
        <begin position="46"/>
        <end position="141"/>
    </location>
</feature>
<organism evidence="3">
    <name type="scientific">Cuerna arida</name>
    <dbReference type="NCBI Taxonomy" id="1464854"/>
    <lineage>
        <taxon>Eukaryota</taxon>
        <taxon>Metazoa</taxon>
        <taxon>Ecdysozoa</taxon>
        <taxon>Arthropoda</taxon>
        <taxon>Hexapoda</taxon>
        <taxon>Insecta</taxon>
        <taxon>Pterygota</taxon>
        <taxon>Neoptera</taxon>
        <taxon>Paraneoptera</taxon>
        <taxon>Hemiptera</taxon>
        <taxon>Auchenorrhyncha</taxon>
        <taxon>Membracoidea</taxon>
        <taxon>Cicadellidae</taxon>
        <taxon>Cicadellinae</taxon>
        <taxon>Proconiini</taxon>
        <taxon>Cuerna</taxon>
    </lineage>
</organism>
<dbReference type="InterPro" id="IPR018061">
    <property type="entry name" value="Retropepsins"/>
</dbReference>
<evidence type="ECO:0000256" key="1">
    <source>
        <dbReference type="ARBA" id="ARBA00022801"/>
    </source>
</evidence>